<evidence type="ECO:0000256" key="4">
    <source>
        <dbReference type="ARBA" id="ARBA00023015"/>
    </source>
</evidence>
<dbReference type="CDD" id="cd17574">
    <property type="entry name" value="REC_OmpR"/>
    <property type="match status" value="1"/>
</dbReference>
<dbReference type="InterPro" id="IPR011006">
    <property type="entry name" value="CheY-like_superfamily"/>
</dbReference>
<evidence type="ECO:0000256" key="7">
    <source>
        <dbReference type="ARBA" id="ARBA00024867"/>
    </source>
</evidence>
<dbReference type="SMART" id="SM00448">
    <property type="entry name" value="REC"/>
    <property type="match status" value="1"/>
</dbReference>
<dbReference type="SUPFAM" id="SSF52172">
    <property type="entry name" value="CheY-like"/>
    <property type="match status" value="1"/>
</dbReference>
<dbReference type="SUPFAM" id="SSF46894">
    <property type="entry name" value="C-terminal effector domain of the bipartite response regulators"/>
    <property type="match status" value="1"/>
</dbReference>
<dbReference type="Gene3D" id="3.40.50.2300">
    <property type="match status" value="1"/>
</dbReference>
<dbReference type="PANTHER" id="PTHR48111">
    <property type="entry name" value="REGULATOR OF RPOS"/>
    <property type="match status" value="1"/>
</dbReference>
<dbReference type="InterPro" id="IPR001789">
    <property type="entry name" value="Sig_transdc_resp-reg_receiver"/>
</dbReference>
<protein>
    <recommendedName>
        <fullName evidence="1">Stage 0 sporulation protein A homolog</fullName>
    </recommendedName>
</protein>
<evidence type="ECO:0000259" key="11">
    <source>
        <dbReference type="PROSITE" id="PS51755"/>
    </source>
</evidence>
<dbReference type="InterPro" id="IPR036388">
    <property type="entry name" value="WH-like_DNA-bd_sf"/>
</dbReference>
<evidence type="ECO:0000256" key="3">
    <source>
        <dbReference type="ARBA" id="ARBA00023012"/>
    </source>
</evidence>
<evidence type="ECO:0000256" key="1">
    <source>
        <dbReference type="ARBA" id="ARBA00018672"/>
    </source>
</evidence>
<evidence type="ECO:0000256" key="8">
    <source>
        <dbReference type="PROSITE-ProRule" id="PRU00169"/>
    </source>
</evidence>
<dbReference type="EMBL" id="JANPWE010000004">
    <property type="protein sequence ID" value="MCR6545752.1"/>
    <property type="molecule type" value="Genomic_DNA"/>
</dbReference>
<feature type="modified residue" description="4-aspartylphosphate" evidence="8">
    <location>
        <position position="114"/>
    </location>
</feature>
<dbReference type="Pfam" id="PF00486">
    <property type="entry name" value="Trans_reg_C"/>
    <property type="match status" value="1"/>
</dbReference>
<dbReference type="RefSeq" id="WP_257913304.1">
    <property type="nucleotide sequence ID" value="NZ_JANPWE010000004.1"/>
</dbReference>
<feature type="domain" description="OmpR/PhoB-type" evidence="11">
    <location>
        <begin position="192"/>
        <end position="291"/>
    </location>
</feature>
<name>A0ABT1Y4E0_9FIRM</name>
<dbReference type="PROSITE" id="PS51755">
    <property type="entry name" value="OMPR_PHOB"/>
    <property type="match status" value="1"/>
</dbReference>
<keyword evidence="6" id="KW-0804">Transcription</keyword>
<evidence type="ECO:0000313" key="12">
    <source>
        <dbReference type="EMBL" id="MCR6545752.1"/>
    </source>
</evidence>
<keyword evidence="2 8" id="KW-0597">Phosphoprotein</keyword>
<evidence type="ECO:0000259" key="10">
    <source>
        <dbReference type="PROSITE" id="PS50110"/>
    </source>
</evidence>
<keyword evidence="5 9" id="KW-0238">DNA-binding</keyword>
<dbReference type="PROSITE" id="PS50110">
    <property type="entry name" value="RESPONSE_REGULATORY"/>
    <property type="match status" value="1"/>
</dbReference>
<keyword evidence="3" id="KW-0902">Two-component regulatory system</keyword>
<dbReference type="InterPro" id="IPR016032">
    <property type="entry name" value="Sig_transdc_resp-reg_C-effctor"/>
</dbReference>
<evidence type="ECO:0000256" key="9">
    <source>
        <dbReference type="PROSITE-ProRule" id="PRU01091"/>
    </source>
</evidence>
<feature type="domain" description="Response regulatory" evidence="10">
    <location>
        <begin position="65"/>
        <end position="178"/>
    </location>
</feature>
<dbReference type="InterPro" id="IPR039420">
    <property type="entry name" value="WalR-like"/>
</dbReference>
<accession>A0ABT1Y4E0</accession>
<dbReference type="InterPro" id="IPR001867">
    <property type="entry name" value="OmpR/PhoB-type_DNA-bd"/>
</dbReference>
<comment type="function">
    <text evidence="7">May play the central regulatory role in sporulation. It may be an element of the effector pathway responsible for the activation of sporulation genes in response to nutritional stress. Spo0A may act in concert with spo0H (a sigma factor) to control the expression of some genes that are critical to the sporulation process.</text>
</comment>
<keyword evidence="13" id="KW-1185">Reference proteome</keyword>
<reference evidence="12 13" key="1">
    <citation type="submission" date="2022-08" db="EMBL/GenBank/DDBJ databases">
        <title>Proteogenomics of the novel Dehalobacterium formicoaceticum strain EZ94 highlights a key role of methyltransferases during anaerobic dichloromethane degradation.</title>
        <authorList>
            <person name="Wasmund K."/>
        </authorList>
    </citation>
    <scope>NUCLEOTIDE SEQUENCE [LARGE SCALE GENOMIC DNA]</scope>
    <source>
        <strain evidence="12 13">EZ94</strain>
    </source>
</reference>
<feature type="DNA-binding region" description="OmpR/PhoB-type" evidence="9">
    <location>
        <begin position="192"/>
        <end position="291"/>
    </location>
</feature>
<evidence type="ECO:0000256" key="5">
    <source>
        <dbReference type="ARBA" id="ARBA00023125"/>
    </source>
</evidence>
<sequence>MGFGRGVFSCSFPSKLNSDQVVRIEFSFGDDVYIPLFADREEDKVQIEQHVGLYITVGRSKNYMKILIADDEIDIRNLIKISLEENGYTVLAAQNGKEAWDILTAQDIDLAILDVMMPVMDGFNLLRKIREHSTIPVIFLTARTDDMDKVLGLGLGADDYLGKPFSVAELIARVRALLRRSNEYLSPKEQTAAAITYGHLSIDKEKCCVFKDGNPIEFGAKEYKLLLYFMENPERVFTKRQLYQAVWDEEFYYDGNTVMVHISRIRSRIEDDPHKPKYLKTIRGIGYKLHYLNETS</sequence>
<gene>
    <name evidence="12" type="ORF">NVS47_09555</name>
</gene>
<keyword evidence="4" id="KW-0805">Transcription regulation</keyword>
<evidence type="ECO:0000256" key="6">
    <source>
        <dbReference type="ARBA" id="ARBA00023163"/>
    </source>
</evidence>
<dbReference type="Proteomes" id="UP001524944">
    <property type="component" value="Unassembled WGS sequence"/>
</dbReference>
<dbReference type="Gene3D" id="6.10.250.690">
    <property type="match status" value="1"/>
</dbReference>
<evidence type="ECO:0000256" key="2">
    <source>
        <dbReference type="ARBA" id="ARBA00022553"/>
    </source>
</evidence>
<organism evidence="12 13">
    <name type="scientific">Dehalobacterium formicoaceticum</name>
    <dbReference type="NCBI Taxonomy" id="51515"/>
    <lineage>
        <taxon>Bacteria</taxon>
        <taxon>Bacillati</taxon>
        <taxon>Bacillota</taxon>
        <taxon>Clostridia</taxon>
        <taxon>Eubacteriales</taxon>
        <taxon>Peptococcaceae</taxon>
        <taxon>Dehalobacterium</taxon>
    </lineage>
</organism>
<dbReference type="PANTHER" id="PTHR48111:SF40">
    <property type="entry name" value="PHOSPHATE REGULON TRANSCRIPTIONAL REGULATORY PROTEIN PHOB"/>
    <property type="match status" value="1"/>
</dbReference>
<comment type="caution">
    <text evidence="12">The sequence shown here is derived from an EMBL/GenBank/DDBJ whole genome shotgun (WGS) entry which is preliminary data.</text>
</comment>
<dbReference type="Gene3D" id="1.10.10.10">
    <property type="entry name" value="Winged helix-like DNA-binding domain superfamily/Winged helix DNA-binding domain"/>
    <property type="match status" value="1"/>
</dbReference>
<evidence type="ECO:0000313" key="13">
    <source>
        <dbReference type="Proteomes" id="UP001524944"/>
    </source>
</evidence>
<dbReference type="Pfam" id="PF00072">
    <property type="entry name" value="Response_reg"/>
    <property type="match status" value="1"/>
</dbReference>
<dbReference type="CDD" id="cd00383">
    <property type="entry name" value="trans_reg_C"/>
    <property type="match status" value="1"/>
</dbReference>
<proteinExistence type="predicted"/>
<dbReference type="SMART" id="SM00862">
    <property type="entry name" value="Trans_reg_C"/>
    <property type="match status" value="1"/>
</dbReference>